<dbReference type="CDD" id="cd06170">
    <property type="entry name" value="LuxR_C_like"/>
    <property type="match status" value="1"/>
</dbReference>
<dbReference type="PROSITE" id="PS50043">
    <property type="entry name" value="HTH_LUXR_2"/>
    <property type="match status" value="1"/>
</dbReference>
<reference evidence="3" key="1">
    <citation type="journal article" date="2019" name="Int. J. Syst. Evol. Microbiol.">
        <title>The Global Catalogue of Microorganisms (GCM) 10K type strain sequencing project: providing services to taxonomists for standard genome sequencing and annotation.</title>
        <authorList>
            <consortium name="The Broad Institute Genomics Platform"/>
            <consortium name="The Broad Institute Genome Sequencing Center for Infectious Disease"/>
            <person name="Wu L."/>
            <person name="Ma J."/>
        </authorList>
    </citation>
    <scope>NUCLEOTIDE SEQUENCE [LARGE SCALE GENOMIC DNA]</scope>
    <source>
        <strain evidence="3">JCM 10083</strain>
    </source>
</reference>
<organism evidence="2 3">
    <name type="scientific">Streptosporangium amethystogenes subsp. fukuiense</name>
    <dbReference type="NCBI Taxonomy" id="698418"/>
    <lineage>
        <taxon>Bacteria</taxon>
        <taxon>Bacillati</taxon>
        <taxon>Actinomycetota</taxon>
        <taxon>Actinomycetes</taxon>
        <taxon>Streptosporangiales</taxon>
        <taxon>Streptosporangiaceae</taxon>
        <taxon>Streptosporangium</taxon>
    </lineage>
</organism>
<dbReference type="InterPro" id="IPR000792">
    <property type="entry name" value="Tscrpt_reg_LuxR_C"/>
</dbReference>
<dbReference type="SUPFAM" id="SSF52540">
    <property type="entry name" value="P-loop containing nucleoside triphosphate hydrolases"/>
    <property type="match status" value="1"/>
</dbReference>
<dbReference type="PRINTS" id="PR00038">
    <property type="entry name" value="HTHLUXR"/>
</dbReference>
<keyword evidence="2" id="KW-0067">ATP-binding</keyword>
<proteinExistence type="predicted"/>
<gene>
    <name evidence="2" type="ORF">ACFQVD_27580</name>
</gene>
<dbReference type="SMART" id="SM00382">
    <property type="entry name" value="AAA"/>
    <property type="match status" value="1"/>
</dbReference>
<dbReference type="RefSeq" id="WP_343964776.1">
    <property type="nucleotide sequence ID" value="NZ_BAAAGK010000025.1"/>
</dbReference>
<sequence>MRSDTFPDPLRAAGVTRRELEVFWLVGDRLPNREIAAGLRVSERTVESHVSSLLRKLGGSNRLALIDAAARLRARRDPGGRLPRPLSSFVGRIQETEDLLRLAGTHRLLTLTGPAGTGKTRLALHLAHSATTLPPAVLVDLASVPPADPGERAFADILGDPVERAFADALGVTGDGRRLRALIRGALAEGGHWLVVDNCEHVSATAAALLADLLTTTDRLRVLATSHGPLGVAGEVVYEIPPLPLPGELDDPAAVLGAASGLLFADRAAAVSPGFEVTSGNARHVAMICRRLDGLPLAIELAAARIRVFSPAELLERLDNRFALLTGGPHGVPSRHRTLEEALRWSYELLGDDERLLFERCSVFPGEFDYDTATRILAYPPLDSADLVRLFPRLLDRSLLSRRRRDQTTEYRLLDSVRQFAHRRLLARGATGTAREQHALHHLRHGVAALPDLRGRDQAAALRWFDRRWADVRAGMRWALEQRETAPAWEFLAGVGTGWEVLGARGELFGWLDRLLERPPPGGVLDIRAAVTCSFLLAYQDTGRARAFAEQARERAEHGTEEDRALALLALGWAMMYGEHRASAIEHLEQAASRFERLGDDWHRALALSGLGTATPDTSTSLTRLAHAAELFGRLHDHVKRANCLNQMAIRAVEGRIRLDDVAGWLDEARRLADAVGNDHERLHAEVFLACFDQHRGDHAMAATRFGGVLAEVRRIGDLRCTARCLFGLGRAAALRGDHERARHLLAEGAGLAVGLGDPRRLLSDLLLLAGSEHATGHLVRAAVLLGAAERLDPARGEDLVPALRAALLDRLGPAAFASALATGHRTPLTGLLSERSSFPREGHP</sequence>
<dbReference type="InterPro" id="IPR058852">
    <property type="entry name" value="HTH_77"/>
</dbReference>
<comment type="caution">
    <text evidence="2">The sequence shown here is derived from an EMBL/GenBank/DDBJ whole genome shotgun (WGS) entry which is preliminary data.</text>
</comment>
<dbReference type="InterPro" id="IPR011990">
    <property type="entry name" value="TPR-like_helical_dom_sf"/>
</dbReference>
<dbReference type="Pfam" id="PF25872">
    <property type="entry name" value="HTH_77"/>
    <property type="match status" value="1"/>
</dbReference>
<evidence type="ECO:0000313" key="3">
    <source>
        <dbReference type="Proteomes" id="UP001596514"/>
    </source>
</evidence>
<dbReference type="InterPro" id="IPR036388">
    <property type="entry name" value="WH-like_DNA-bd_sf"/>
</dbReference>
<dbReference type="InterPro" id="IPR003593">
    <property type="entry name" value="AAA+_ATPase"/>
</dbReference>
<dbReference type="Gene3D" id="1.10.10.10">
    <property type="entry name" value="Winged helix-like DNA-binding domain superfamily/Winged helix DNA-binding domain"/>
    <property type="match status" value="1"/>
</dbReference>
<dbReference type="EMBL" id="JBHTEE010000001">
    <property type="protein sequence ID" value="MFC7603881.1"/>
    <property type="molecule type" value="Genomic_DNA"/>
</dbReference>
<evidence type="ECO:0000313" key="2">
    <source>
        <dbReference type="EMBL" id="MFC7603881.1"/>
    </source>
</evidence>
<evidence type="ECO:0000259" key="1">
    <source>
        <dbReference type="PROSITE" id="PS50043"/>
    </source>
</evidence>
<dbReference type="InterPro" id="IPR027417">
    <property type="entry name" value="P-loop_NTPase"/>
</dbReference>
<dbReference type="Proteomes" id="UP001596514">
    <property type="component" value="Unassembled WGS sequence"/>
</dbReference>
<dbReference type="PANTHER" id="PTHR47691">
    <property type="entry name" value="REGULATOR-RELATED"/>
    <property type="match status" value="1"/>
</dbReference>
<name>A0ABW2T6L8_9ACTN</name>
<dbReference type="Pfam" id="PF00196">
    <property type="entry name" value="GerE"/>
    <property type="match status" value="1"/>
</dbReference>
<dbReference type="SMART" id="SM00421">
    <property type="entry name" value="HTH_LUXR"/>
    <property type="match status" value="1"/>
</dbReference>
<dbReference type="Gene3D" id="1.25.40.10">
    <property type="entry name" value="Tetratricopeptide repeat domain"/>
    <property type="match status" value="2"/>
</dbReference>
<protein>
    <submittedName>
        <fullName evidence="2">ATP-binding protein</fullName>
    </submittedName>
</protein>
<dbReference type="SUPFAM" id="SSF46894">
    <property type="entry name" value="C-terminal effector domain of the bipartite response regulators"/>
    <property type="match status" value="1"/>
</dbReference>
<dbReference type="Pfam" id="PF13401">
    <property type="entry name" value="AAA_22"/>
    <property type="match status" value="1"/>
</dbReference>
<dbReference type="Gene3D" id="3.40.50.300">
    <property type="entry name" value="P-loop containing nucleotide triphosphate hydrolases"/>
    <property type="match status" value="1"/>
</dbReference>
<dbReference type="PANTHER" id="PTHR47691:SF3">
    <property type="entry name" value="HTH-TYPE TRANSCRIPTIONAL REGULATOR RV0890C-RELATED"/>
    <property type="match status" value="1"/>
</dbReference>
<feature type="domain" description="HTH luxR-type" evidence="1">
    <location>
        <begin position="8"/>
        <end position="73"/>
    </location>
</feature>
<accession>A0ABW2T6L8</accession>
<keyword evidence="3" id="KW-1185">Reference proteome</keyword>
<keyword evidence="2" id="KW-0547">Nucleotide-binding</keyword>
<dbReference type="GO" id="GO:0005524">
    <property type="term" value="F:ATP binding"/>
    <property type="evidence" value="ECO:0007669"/>
    <property type="project" value="UniProtKB-KW"/>
</dbReference>
<dbReference type="InterPro" id="IPR016032">
    <property type="entry name" value="Sig_transdc_resp-reg_C-effctor"/>
</dbReference>
<dbReference type="InterPro" id="IPR049945">
    <property type="entry name" value="AAA_22"/>
</dbReference>